<evidence type="ECO:0000313" key="1">
    <source>
        <dbReference type="EMBL" id="MBT1700170.1"/>
    </source>
</evidence>
<protein>
    <submittedName>
        <fullName evidence="1">MmcQ/YjbR family DNA-binding protein</fullName>
    </submittedName>
</protein>
<organism evidence="1 2">
    <name type="scientific">Chryseosolibacter histidini</name>
    <dbReference type="NCBI Taxonomy" id="2782349"/>
    <lineage>
        <taxon>Bacteria</taxon>
        <taxon>Pseudomonadati</taxon>
        <taxon>Bacteroidota</taxon>
        <taxon>Cytophagia</taxon>
        <taxon>Cytophagales</taxon>
        <taxon>Chryseotaleaceae</taxon>
        <taxon>Chryseosolibacter</taxon>
    </lineage>
</organism>
<dbReference type="Pfam" id="PF04237">
    <property type="entry name" value="YjbR"/>
    <property type="match status" value="1"/>
</dbReference>
<name>A0AAP2DPI2_9BACT</name>
<sequence>MTITEFRTLALSFPATEENPHFDRAAFKITGKRIFATLHEESGTANLKLSAVDQSVFCEYDKKIVYPVPNKWGLQGWTTFELKKIPKRFMHDALDTAYKDALQSGARKKKK</sequence>
<dbReference type="AlphaFoldDB" id="A0AAP2DPI2"/>
<dbReference type="Gene3D" id="3.90.1150.30">
    <property type="match status" value="1"/>
</dbReference>
<dbReference type="Proteomes" id="UP001319200">
    <property type="component" value="Unassembled WGS sequence"/>
</dbReference>
<dbReference type="InterPro" id="IPR038056">
    <property type="entry name" value="YjbR-like_sf"/>
</dbReference>
<comment type="caution">
    <text evidence="1">The sequence shown here is derived from an EMBL/GenBank/DDBJ whole genome shotgun (WGS) entry which is preliminary data.</text>
</comment>
<gene>
    <name evidence="1" type="ORF">KK083_24995</name>
</gene>
<keyword evidence="2" id="KW-1185">Reference proteome</keyword>
<dbReference type="SUPFAM" id="SSF142906">
    <property type="entry name" value="YjbR-like"/>
    <property type="match status" value="1"/>
</dbReference>
<proteinExistence type="predicted"/>
<dbReference type="GO" id="GO:0003677">
    <property type="term" value="F:DNA binding"/>
    <property type="evidence" value="ECO:0007669"/>
    <property type="project" value="UniProtKB-KW"/>
</dbReference>
<reference evidence="1 2" key="1">
    <citation type="submission" date="2021-05" db="EMBL/GenBank/DDBJ databases">
        <title>A Polyphasic approach of four new species of the genus Ohtaekwangia: Ohtaekwangia histidinii sp. nov., Ohtaekwangia cretensis sp. nov., Ohtaekwangia indiensis sp. nov., Ohtaekwangia reichenbachii sp. nov. from diverse environment.</title>
        <authorList>
            <person name="Octaviana S."/>
        </authorList>
    </citation>
    <scope>NUCLEOTIDE SEQUENCE [LARGE SCALE GENOMIC DNA]</scope>
    <source>
        <strain evidence="1 2">PWU4</strain>
    </source>
</reference>
<accession>A0AAP2DPI2</accession>
<dbReference type="RefSeq" id="WP_254168560.1">
    <property type="nucleotide sequence ID" value="NZ_JAHESF010000036.1"/>
</dbReference>
<dbReference type="EMBL" id="JAHESF010000036">
    <property type="protein sequence ID" value="MBT1700170.1"/>
    <property type="molecule type" value="Genomic_DNA"/>
</dbReference>
<keyword evidence="1" id="KW-0238">DNA-binding</keyword>
<dbReference type="InterPro" id="IPR058532">
    <property type="entry name" value="YjbR/MT2646/Rv2570-like"/>
</dbReference>
<evidence type="ECO:0000313" key="2">
    <source>
        <dbReference type="Proteomes" id="UP001319200"/>
    </source>
</evidence>